<evidence type="ECO:0000256" key="14">
    <source>
        <dbReference type="ARBA" id="ARBA00055057"/>
    </source>
</evidence>
<dbReference type="InterPro" id="IPR006785">
    <property type="entry name" value="Pex14_N"/>
</dbReference>
<keyword evidence="3" id="KW-0597">Phosphoprotein</keyword>
<dbReference type="InterPro" id="IPR025655">
    <property type="entry name" value="PEX14"/>
</dbReference>
<feature type="region of interest" description="Disordered" evidence="18">
    <location>
        <begin position="1"/>
        <end position="20"/>
    </location>
</feature>
<dbReference type="GO" id="GO:1990429">
    <property type="term" value="C:peroxisomal importomer complex"/>
    <property type="evidence" value="ECO:0007669"/>
    <property type="project" value="TreeGrafter"/>
</dbReference>
<feature type="compositionally biased region" description="Low complexity" evidence="18">
    <location>
        <begin position="246"/>
        <end position="278"/>
    </location>
</feature>
<dbReference type="Pfam" id="PF04695">
    <property type="entry name" value="Pex14_N"/>
    <property type="match status" value="1"/>
</dbReference>
<dbReference type="EMBL" id="JAWDGP010006665">
    <property type="protein sequence ID" value="KAK3737161.1"/>
    <property type="molecule type" value="Genomic_DNA"/>
</dbReference>
<dbReference type="AlphaFoldDB" id="A0AAE0Y9B1"/>
<keyword evidence="2 16" id="KW-0813">Transport</keyword>
<dbReference type="GO" id="GO:0005778">
    <property type="term" value="C:peroxisomal membrane"/>
    <property type="evidence" value="ECO:0007669"/>
    <property type="project" value="UniProtKB-SubCell"/>
</dbReference>
<dbReference type="PANTHER" id="PTHR23058">
    <property type="entry name" value="PEROXISOMAL MEMBRANE PROTEIN PEX14"/>
    <property type="match status" value="1"/>
</dbReference>
<comment type="subunit">
    <text evidence="15">Interacts with PEX13; forming the PEX13-PEX14 docking complex. Interacts with PEX5 (via WxxxF/Y motifs). Interacts with PEX19. Interacts with tubulin.</text>
</comment>
<evidence type="ECO:0000256" key="10">
    <source>
        <dbReference type="ARBA" id="ARBA00023140"/>
    </source>
</evidence>
<evidence type="ECO:0000256" key="16">
    <source>
        <dbReference type="RuleBase" id="RU367032"/>
    </source>
</evidence>
<feature type="compositionally biased region" description="Polar residues" evidence="18">
    <location>
        <begin position="1"/>
        <end position="12"/>
    </location>
</feature>
<keyword evidence="4" id="KW-0812">Transmembrane</keyword>
<keyword evidence="9 16" id="KW-0472">Membrane</keyword>
<comment type="caution">
    <text evidence="20">The sequence shown here is derived from an EMBL/GenBank/DDBJ whole genome shotgun (WGS) entry which is preliminary data.</text>
</comment>
<gene>
    <name evidence="20" type="ORF">RRG08_016466</name>
</gene>
<keyword evidence="21" id="KW-1185">Reference proteome</keyword>
<evidence type="ECO:0000259" key="19">
    <source>
        <dbReference type="Pfam" id="PF04695"/>
    </source>
</evidence>
<evidence type="ECO:0000256" key="6">
    <source>
        <dbReference type="ARBA" id="ARBA00022989"/>
    </source>
</evidence>
<evidence type="ECO:0000313" key="21">
    <source>
        <dbReference type="Proteomes" id="UP001283361"/>
    </source>
</evidence>
<keyword evidence="17" id="KW-0175">Coiled coil</keyword>
<dbReference type="FunFam" id="1.10.10.10:FF:000296">
    <property type="entry name" value="Peroxisomal membrane protein PEX14"/>
    <property type="match status" value="1"/>
</dbReference>
<comment type="similarity">
    <text evidence="1 16">Belongs to the peroxin-14 family.</text>
</comment>
<evidence type="ECO:0000256" key="15">
    <source>
        <dbReference type="ARBA" id="ARBA00065694"/>
    </source>
</evidence>
<dbReference type="PANTHER" id="PTHR23058:SF0">
    <property type="entry name" value="PEROXISOMAL MEMBRANE PROTEIN PEX14"/>
    <property type="match status" value="1"/>
</dbReference>
<comment type="subcellular location">
    <subcellularLocation>
        <location evidence="12">Endomembrane system</location>
        <topology evidence="12">Single-pass membrane protein</topology>
    </subcellularLocation>
    <subcellularLocation>
        <location evidence="13 16">Peroxisome membrane</location>
    </subcellularLocation>
</comment>
<evidence type="ECO:0000256" key="13">
    <source>
        <dbReference type="ARBA" id="ARBA00046271"/>
    </source>
</evidence>
<feature type="compositionally biased region" description="Polar residues" evidence="18">
    <location>
        <begin position="279"/>
        <end position="291"/>
    </location>
</feature>
<evidence type="ECO:0000256" key="11">
    <source>
        <dbReference type="ARBA" id="ARBA00029502"/>
    </source>
</evidence>
<sequence>MDSDSTENQVSSDGVKEILAPAEGPRENLINTAIKFLQNPKVMTSPLYQKKAFLEKKGLTQVEIDLAVQRAGVVETTSASMAVSSSSTHPGQTAQIGPPQVYQAGIVQPHYVPIPPQSGWARARDLTITTAVVASVSYVVYQLFQKYFRTWLLGKSDHERRLDRLEQEIKAIQSMQDSLSQISATLATIQASLVEQQQQNITNRGESQGFADLKADIASLKGLMLNKNQFPALPTTAPILPSWQRAPASNATPSASTSASISSSLPTDSSSSTAAAPTNNVTQEETPSDQINKQHSEDLEEKRETKEKPVKDDNQVSLEQTEQKKLEMASVGEEEAKAIDMDNSDTNFTVNGTAEAALSSDA</sequence>
<name>A0AAE0Y9B1_9GAST</name>
<evidence type="ECO:0000256" key="2">
    <source>
        <dbReference type="ARBA" id="ARBA00022448"/>
    </source>
</evidence>
<evidence type="ECO:0000256" key="3">
    <source>
        <dbReference type="ARBA" id="ARBA00022553"/>
    </source>
</evidence>
<evidence type="ECO:0000313" key="20">
    <source>
        <dbReference type="EMBL" id="KAK3737161.1"/>
    </source>
</evidence>
<organism evidence="20 21">
    <name type="scientific">Elysia crispata</name>
    <name type="common">lettuce slug</name>
    <dbReference type="NCBI Taxonomy" id="231223"/>
    <lineage>
        <taxon>Eukaryota</taxon>
        <taxon>Metazoa</taxon>
        <taxon>Spiralia</taxon>
        <taxon>Lophotrochozoa</taxon>
        <taxon>Mollusca</taxon>
        <taxon>Gastropoda</taxon>
        <taxon>Heterobranchia</taxon>
        <taxon>Euthyneura</taxon>
        <taxon>Panpulmonata</taxon>
        <taxon>Sacoglossa</taxon>
        <taxon>Placobranchoidea</taxon>
        <taxon>Plakobranchidae</taxon>
        <taxon>Elysia</taxon>
    </lineage>
</organism>
<evidence type="ECO:0000256" key="8">
    <source>
        <dbReference type="ARBA" id="ARBA00023010"/>
    </source>
</evidence>
<dbReference type="Proteomes" id="UP001283361">
    <property type="component" value="Unassembled WGS sequence"/>
</dbReference>
<feature type="region of interest" description="Disordered" evidence="18">
    <location>
        <begin position="244"/>
        <end position="362"/>
    </location>
</feature>
<dbReference type="GO" id="GO:0012505">
    <property type="term" value="C:endomembrane system"/>
    <property type="evidence" value="ECO:0007669"/>
    <property type="project" value="UniProtKB-SubCell"/>
</dbReference>
<keyword evidence="5 16" id="KW-0653">Protein transport</keyword>
<dbReference type="InterPro" id="IPR036388">
    <property type="entry name" value="WH-like_DNA-bd_sf"/>
</dbReference>
<keyword evidence="6" id="KW-1133">Transmembrane helix</keyword>
<keyword evidence="10 16" id="KW-0576">Peroxisome</keyword>
<dbReference type="Gene3D" id="1.10.10.10">
    <property type="entry name" value="Winged helix-like DNA-binding domain superfamily/Winged helix DNA-binding domain"/>
    <property type="match status" value="1"/>
</dbReference>
<evidence type="ECO:0000256" key="12">
    <source>
        <dbReference type="ARBA" id="ARBA00037847"/>
    </source>
</evidence>
<proteinExistence type="inferred from homology"/>
<feature type="compositionally biased region" description="Basic and acidic residues" evidence="18">
    <location>
        <begin position="292"/>
        <end position="314"/>
    </location>
</feature>
<evidence type="ECO:0000256" key="9">
    <source>
        <dbReference type="ARBA" id="ARBA00023136"/>
    </source>
</evidence>
<accession>A0AAE0Y9B1</accession>
<evidence type="ECO:0000256" key="5">
    <source>
        <dbReference type="ARBA" id="ARBA00022927"/>
    </source>
</evidence>
<protein>
    <recommendedName>
        <fullName evidence="11 16">Peroxisomal membrane protein PEX14</fullName>
    </recommendedName>
    <alternativeName>
        <fullName evidence="16">Peroxin-14</fullName>
    </alternativeName>
</protein>
<evidence type="ECO:0000256" key="1">
    <source>
        <dbReference type="ARBA" id="ARBA00005443"/>
    </source>
</evidence>
<evidence type="ECO:0000256" key="17">
    <source>
        <dbReference type="SAM" id="Coils"/>
    </source>
</evidence>
<evidence type="ECO:0000256" key="4">
    <source>
        <dbReference type="ARBA" id="ARBA00022692"/>
    </source>
</evidence>
<dbReference type="GO" id="GO:0005102">
    <property type="term" value="F:signaling receptor binding"/>
    <property type="evidence" value="ECO:0007669"/>
    <property type="project" value="TreeGrafter"/>
</dbReference>
<reference evidence="20" key="1">
    <citation type="journal article" date="2023" name="G3 (Bethesda)">
        <title>A reference genome for the long-term kleptoplast-retaining sea slug Elysia crispata morphotype clarki.</title>
        <authorList>
            <person name="Eastman K.E."/>
            <person name="Pendleton A.L."/>
            <person name="Shaikh M.A."/>
            <person name="Suttiyut T."/>
            <person name="Ogas R."/>
            <person name="Tomko P."/>
            <person name="Gavelis G."/>
            <person name="Widhalm J.R."/>
            <person name="Wisecaver J.H."/>
        </authorList>
    </citation>
    <scope>NUCLEOTIDE SEQUENCE</scope>
    <source>
        <strain evidence="20">ECLA1</strain>
    </source>
</reference>
<dbReference type="GO" id="GO:0016560">
    <property type="term" value="P:protein import into peroxisome matrix, docking"/>
    <property type="evidence" value="ECO:0007669"/>
    <property type="project" value="UniProtKB-UniRule"/>
</dbReference>
<feature type="coiled-coil region" evidence="17">
    <location>
        <begin position="155"/>
        <end position="182"/>
    </location>
</feature>
<keyword evidence="8" id="KW-0811">Translocation</keyword>
<comment type="function">
    <text evidence="14">Component of the PEX13-PEX14 docking complex, a translocon channel that specifically mediates the import of peroxisomal cargo proteins bound to PEX5 receptor. The PEX13-PEX14 docking complex forms a large import pore which can be opened to a diameter of about 9 nm. Mechanistically, PEX5 receptor along with cargo proteins associates with the PEX14 subunit of the PEX13-PEX14 docking complex in the cytosol, leading to the insertion of the receptor into the organelle membrane with the concomitant translocation of the cargo into the peroxisome matrix. Plays a key role for peroxisome movement through a direct interaction with tubulin.</text>
</comment>
<evidence type="ECO:0000256" key="7">
    <source>
        <dbReference type="ARBA" id="ARBA00022990"/>
    </source>
</evidence>
<keyword evidence="7" id="KW-0007">Acetylation</keyword>
<feature type="domain" description="Peroxisome membrane anchor protein Pex14p N-terminal" evidence="19">
    <location>
        <begin position="26"/>
        <end position="68"/>
    </location>
</feature>
<evidence type="ECO:0000256" key="18">
    <source>
        <dbReference type="SAM" id="MobiDB-lite"/>
    </source>
</evidence>